<dbReference type="InterPro" id="IPR021986">
    <property type="entry name" value="Spherulin4"/>
</dbReference>
<gene>
    <name evidence="2" type="ORF">BMF94_2267</name>
</gene>
<dbReference type="AlphaFoldDB" id="A0A2S5BCL6"/>
<reference evidence="2 3" key="1">
    <citation type="journal article" date="2018" name="Front. Microbiol.">
        <title>Prospects for Fungal Bioremediation of Acidic Radioactive Waste Sites: Characterization and Genome Sequence of Rhodotorula taiwanensis MD1149.</title>
        <authorList>
            <person name="Tkavc R."/>
            <person name="Matrosova V.Y."/>
            <person name="Grichenko O.E."/>
            <person name="Gostincar C."/>
            <person name="Volpe R.P."/>
            <person name="Klimenkova P."/>
            <person name="Gaidamakova E.K."/>
            <person name="Zhou C.E."/>
            <person name="Stewart B.J."/>
            <person name="Lyman M.G."/>
            <person name="Malfatti S.A."/>
            <person name="Rubinfeld B."/>
            <person name="Courtot M."/>
            <person name="Singh J."/>
            <person name="Dalgard C.L."/>
            <person name="Hamilton T."/>
            <person name="Frey K.G."/>
            <person name="Gunde-Cimerman N."/>
            <person name="Dugan L."/>
            <person name="Daly M.J."/>
        </authorList>
    </citation>
    <scope>NUCLEOTIDE SEQUENCE [LARGE SCALE GENOMIC DNA]</scope>
    <source>
        <strain evidence="2 3">MD1149</strain>
    </source>
</reference>
<dbReference type="OrthoDB" id="5342184at2759"/>
<dbReference type="Pfam" id="PF12138">
    <property type="entry name" value="Spherulin4"/>
    <property type="match status" value="1"/>
</dbReference>
<protein>
    <submittedName>
        <fullName evidence="2">Uncharacterized protein</fullName>
    </submittedName>
</protein>
<keyword evidence="3" id="KW-1185">Reference proteome</keyword>
<dbReference type="EMBL" id="PJQD01000023">
    <property type="protein sequence ID" value="POY74507.1"/>
    <property type="molecule type" value="Genomic_DNA"/>
</dbReference>
<comment type="caution">
    <text evidence="2">The sequence shown here is derived from an EMBL/GenBank/DDBJ whole genome shotgun (WGS) entry which is preliminary data.</text>
</comment>
<accession>A0A2S5BCL6</accession>
<evidence type="ECO:0000313" key="2">
    <source>
        <dbReference type="EMBL" id="POY74507.1"/>
    </source>
</evidence>
<evidence type="ECO:0000313" key="3">
    <source>
        <dbReference type="Proteomes" id="UP000237144"/>
    </source>
</evidence>
<sequence length="275" mass="29838">MLTHSLLCLGAASLVAATKVLVPLYSWNEDCWPELQQAAAANPSVEWVLIVNPNSGPTSDVTDPSLYCVPTLREKVPRSTIVGYVRTDYGKTPKAEVSANVATYASWKGIKVGTMGKSAQLDGIFFDETADLTTKALENLYSGYSATTRKAFPGASTIVMNPGTKVNARMYKYADFVVYFETYWKDWSRSQLPAAQYLNKTVIMIHSIPSSNSTLLSTLKQFVPAVGATYVTDLSIDQTDVYASFGPDWQTFVRDVALLNAGTGATNAAAPARLC</sequence>
<feature type="signal peptide" evidence="1">
    <location>
        <begin position="1"/>
        <end position="17"/>
    </location>
</feature>
<keyword evidence="1" id="KW-0732">Signal</keyword>
<dbReference type="PANTHER" id="PTHR35040:SF9">
    <property type="entry name" value="4-LIKE CELL SURFACE PROTEIN, PUTATIVE (AFU_ORTHOLOGUE AFUA_4G14080)-RELATED"/>
    <property type="match status" value="1"/>
</dbReference>
<evidence type="ECO:0000256" key="1">
    <source>
        <dbReference type="SAM" id="SignalP"/>
    </source>
</evidence>
<organism evidence="2 3">
    <name type="scientific">Rhodotorula taiwanensis</name>
    <dbReference type="NCBI Taxonomy" id="741276"/>
    <lineage>
        <taxon>Eukaryota</taxon>
        <taxon>Fungi</taxon>
        <taxon>Dikarya</taxon>
        <taxon>Basidiomycota</taxon>
        <taxon>Pucciniomycotina</taxon>
        <taxon>Microbotryomycetes</taxon>
        <taxon>Sporidiobolales</taxon>
        <taxon>Sporidiobolaceae</taxon>
        <taxon>Rhodotorula</taxon>
    </lineage>
</organism>
<feature type="chain" id="PRO_5015577443" evidence="1">
    <location>
        <begin position="18"/>
        <end position="275"/>
    </location>
</feature>
<proteinExistence type="predicted"/>
<dbReference type="Proteomes" id="UP000237144">
    <property type="component" value="Unassembled WGS sequence"/>
</dbReference>
<dbReference type="PANTHER" id="PTHR35040">
    <property type="match status" value="1"/>
</dbReference>
<name>A0A2S5BCL6_9BASI</name>